<accession>A0A1U7JEE3</accession>
<dbReference type="STRING" id="197461.A3843_15495"/>
<evidence type="ECO:0000259" key="2">
    <source>
        <dbReference type="SMART" id="SM00867"/>
    </source>
</evidence>
<dbReference type="PANTHER" id="PTHR34406:SF1">
    <property type="entry name" value="PROTEIN YCEI"/>
    <property type="match status" value="1"/>
</dbReference>
<dbReference type="RefSeq" id="WP_028482910.1">
    <property type="nucleotide sequence ID" value="NZ_LVVZ01000022.1"/>
</dbReference>
<feature type="domain" description="Lipid/polyisoprenoid-binding YceI-like" evidence="2">
    <location>
        <begin position="27"/>
        <end position="185"/>
    </location>
</feature>
<dbReference type="InterPro" id="IPR007372">
    <property type="entry name" value="Lipid/polyisoprenoid-bd_YceI"/>
</dbReference>
<feature type="signal peptide" evidence="1">
    <location>
        <begin position="1"/>
        <end position="25"/>
    </location>
</feature>
<reference evidence="3 4" key="1">
    <citation type="submission" date="2016-03" db="EMBL/GenBank/DDBJ databases">
        <title>Genome sequence of Nesiotobacter sp. nov., a moderately halophilic alphaproteobacterium isolated from the Yellow Sea, China.</title>
        <authorList>
            <person name="Zhang G."/>
            <person name="Zhang R."/>
        </authorList>
    </citation>
    <scope>NUCLEOTIDE SEQUENCE [LARGE SCALE GENOMIC DNA]</scope>
    <source>
        <strain evidence="3 4">WB1-6</strain>
    </source>
</reference>
<dbReference type="SMART" id="SM00867">
    <property type="entry name" value="YceI"/>
    <property type="match status" value="1"/>
</dbReference>
<dbReference type="AlphaFoldDB" id="A0A1U7JEE3"/>
<dbReference type="SUPFAM" id="SSF101874">
    <property type="entry name" value="YceI-like"/>
    <property type="match status" value="1"/>
</dbReference>
<protein>
    <recommendedName>
        <fullName evidence="2">Lipid/polyisoprenoid-binding YceI-like domain-containing protein</fullName>
    </recommendedName>
</protein>
<name>A0A1U7JEE3_9HYPH</name>
<keyword evidence="4" id="KW-1185">Reference proteome</keyword>
<dbReference type="Pfam" id="PF04264">
    <property type="entry name" value="YceI"/>
    <property type="match status" value="1"/>
</dbReference>
<comment type="caution">
    <text evidence="3">The sequence shown here is derived from an EMBL/GenBank/DDBJ whole genome shotgun (WGS) entry which is preliminary data.</text>
</comment>
<dbReference type="PANTHER" id="PTHR34406">
    <property type="entry name" value="PROTEIN YCEI"/>
    <property type="match status" value="1"/>
</dbReference>
<dbReference type="Gene3D" id="2.40.128.110">
    <property type="entry name" value="Lipid/polyisoprenoid-binding, YceI-like"/>
    <property type="match status" value="1"/>
</dbReference>
<proteinExistence type="predicted"/>
<organism evidence="3 4">
    <name type="scientific">Pseudovibrio exalbescens</name>
    <dbReference type="NCBI Taxonomy" id="197461"/>
    <lineage>
        <taxon>Bacteria</taxon>
        <taxon>Pseudomonadati</taxon>
        <taxon>Pseudomonadota</taxon>
        <taxon>Alphaproteobacteria</taxon>
        <taxon>Hyphomicrobiales</taxon>
        <taxon>Stappiaceae</taxon>
        <taxon>Pseudovibrio</taxon>
    </lineage>
</organism>
<feature type="chain" id="PRO_5010581930" description="Lipid/polyisoprenoid-binding YceI-like domain-containing protein" evidence="1">
    <location>
        <begin position="26"/>
        <end position="186"/>
    </location>
</feature>
<dbReference type="Proteomes" id="UP000185783">
    <property type="component" value="Unassembled WGS sequence"/>
</dbReference>
<sequence>MSSFNSLRAAGLLAVSLIVSTPALAMDWTVNSEKSSLSFETTQNGQPLTGTFGTWDAAISLDPNTPETGSIEATISTGSADTGNGQINGTLTSDAWFNSSAYPDAVFSSDEIVATTGNRYEARGTLTIRGISVPLTLPFTLSVEGDEAHATAQVALMRSSFEMGQDISADTVPDKVAVTLDLWATR</sequence>
<evidence type="ECO:0000313" key="3">
    <source>
        <dbReference type="EMBL" id="OKL43120.1"/>
    </source>
</evidence>
<evidence type="ECO:0000313" key="4">
    <source>
        <dbReference type="Proteomes" id="UP000185783"/>
    </source>
</evidence>
<evidence type="ECO:0000256" key="1">
    <source>
        <dbReference type="SAM" id="SignalP"/>
    </source>
</evidence>
<dbReference type="EMBL" id="LVVZ01000022">
    <property type="protein sequence ID" value="OKL43120.1"/>
    <property type="molecule type" value="Genomic_DNA"/>
</dbReference>
<keyword evidence="1" id="KW-0732">Signal</keyword>
<dbReference type="InterPro" id="IPR036761">
    <property type="entry name" value="TTHA0802/YceI-like_sf"/>
</dbReference>
<gene>
    <name evidence="3" type="ORF">A3843_15495</name>
</gene>